<accession>A0A4Y2B5Q7</accession>
<feature type="compositionally biased region" description="Polar residues" evidence="1">
    <location>
        <begin position="47"/>
        <end position="69"/>
    </location>
</feature>
<dbReference type="Proteomes" id="UP000499080">
    <property type="component" value="Unassembled WGS sequence"/>
</dbReference>
<evidence type="ECO:0000313" key="3">
    <source>
        <dbReference type="Proteomes" id="UP000499080"/>
    </source>
</evidence>
<proteinExistence type="predicted"/>
<protein>
    <submittedName>
        <fullName evidence="2">Uncharacterized protein</fullName>
    </submittedName>
</protein>
<dbReference type="EMBL" id="BGPR01082318">
    <property type="protein sequence ID" value="GBL86645.1"/>
    <property type="molecule type" value="Genomic_DNA"/>
</dbReference>
<name>A0A4Y2B5Q7_ARAVE</name>
<comment type="caution">
    <text evidence="2">The sequence shown here is derived from an EMBL/GenBank/DDBJ whole genome shotgun (WGS) entry which is preliminary data.</text>
</comment>
<feature type="region of interest" description="Disordered" evidence="1">
    <location>
        <begin position="41"/>
        <end position="85"/>
    </location>
</feature>
<dbReference type="AlphaFoldDB" id="A0A4Y2B5Q7"/>
<gene>
    <name evidence="2" type="ORF">AVEN_258707_1</name>
</gene>
<organism evidence="2 3">
    <name type="scientific">Araneus ventricosus</name>
    <name type="common">Orbweaver spider</name>
    <name type="synonym">Epeira ventricosa</name>
    <dbReference type="NCBI Taxonomy" id="182803"/>
    <lineage>
        <taxon>Eukaryota</taxon>
        <taxon>Metazoa</taxon>
        <taxon>Ecdysozoa</taxon>
        <taxon>Arthropoda</taxon>
        <taxon>Chelicerata</taxon>
        <taxon>Arachnida</taxon>
        <taxon>Araneae</taxon>
        <taxon>Araneomorphae</taxon>
        <taxon>Entelegynae</taxon>
        <taxon>Araneoidea</taxon>
        <taxon>Araneidae</taxon>
        <taxon>Araneus</taxon>
    </lineage>
</organism>
<sequence length="85" mass="9239">GAQRSIHNERKGNTYRGCNVSHSTLVCKGTFRSCTDRCPCSEGRTASGHTSRPSIPLSTGTVRSRSGPGNRSPDRISLQKKKEVH</sequence>
<reference evidence="2 3" key="1">
    <citation type="journal article" date="2019" name="Sci. Rep.">
        <title>Orb-weaving spider Araneus ventricosus genome elucidates the spidroin gene catalogue.</title>
        <authorList>
            <person name="Kono N."/>
            <person name="Nakamura H."/>
            <person name="Ohtoshi R."/>
            <person name="Moran D.A.P."/>
            <person name="Shinohara A."/>
            <person name="Yoshida Y."/>
            <person name="Fujiwara M."/>
            <person name="Mori M."/>
            <person name="Tomita M."/>
            <person name="Arakawa K."/>
        </authorList>
    </citation>
    <scope>NUCLEOTIDE SEQUENCE [LARGE SCALE GENOMIC DNA]</scope>
</reference>
<keyword evidence="3" id="KW-1185">Reference proteome</keyword>
<evidence type="ECO:0000313" key="2">
    <source>
        <dbReference type="EMBL" id="GBL86645.1"/>
    </source>
</evidence>
<evidence type="ECO:0000256" key="1">
    <source>
        <dbReference type="SAM" id="MobiDB-lite"/>
    </source>
</evidence>
<feature type="non-terminal residue" evidence="2">
    <location>
        <position position="1"/>
    </location>
</feature>